<sequence>MTEPDGYSDVWSALHSLPQNNYETETSEETGPFTSGIFNAPEDEPSTPLLPNPSISNLNEIGSILTSMGTDEEEQLIEFIVVEGYIDKLVSVLKTCEDSDLNSNLHNLRAILVHLIELGDLNIMEEVVRDETFVGCIGILEYEPDLLDEKSHYRTIYTQRANFKQIVAFNDPQVEVLVHQVFRLQFLRDVVLFRHMEEVSRTLLETILNRKTTRIVQKLLGDRQFLLDIFDIVEDVSQPVERRQDVVLFMHQFCTMAKKTNGAIYRRLGAFGLFNLLELAFAAENDRVKLAGVEILLMAMEGNSSLVRSHIVEQVKFKSDRGFFDAVISSFLVENDPNIMPQLAEVIRGLVDIDPESSDENSLGFLSGGLMSVESSSRLDPDAEQFLELFYTQYCSTLVAPILQLMRTSTTLDRTTSARCANICKLMSFLVQQHPTRTKVLLSSSRLVEKIGILLKNRQKHMRLMALKFFRTCLGVEDDYFNRILIKNKIIHGIVGLLEETNGKNDLLNSVCLEFFSFIREKSNKLLVSHCATIHRKALEKIEYTPIFKDLLALHVGGGTSSSSSNNTTNGGGAGAPGSSTKPLWGSQSRLFPGMQVPLFSSNNNQDTADTGVKTFLSNPFRHNLENTDIDGAGASSVGGGVSGGVSSGPRLRVDNSTDSESSISLSPLPPVALRAGIVFLRADESRDGSSEHVADTNSERDTSTASEHAANFNSDATRLVPEVVTRTGDNGAEFELKRKRDEDDESDPGVTGAPAQQRPKLDATEFDSVRVTSAASEHLANSDLDATQLVPEVATGTGDNGAESELKRKWDENDESDAGVTDVPARQRPKLDSMEFEGVGRSVVKSQEHTPIALENTNHSTDINNNPLDDSDTAAVNHNVSNIGNGALTEDMELL</sequence>
<evidence type="ECO:0000256" key="3">
    <source>
        <dbReference type="SAM" id="MobiDB-lite"/>
    </source>
</evidence>
<evidence type="ECO:0000313" key="6">
    <source>
        <dbReference type="Proteomes" id="UP001194580"/>
    </source>
</evidence>
<dbReference type="Pfam" id="PF04802">
    <property type="entry name" value="PP4R3"/>
    <property type="match status" value="1"/>
</dbReference>
<dbReference type="InterPro" id="IPR016024">
    <property type="entry name" value="ARM-type_fold"/>
</dbReference>
<evidence type="ECO:0000256" key="2">
    <source>
        <dbReference type="ARBA" id="ARBA00023242"/>
    </source>
</evidence>
<dbReference type="GO" id="GO:0030289">
    <property type="term" value="C:protein phosphatase 4 complex"/>
    <property type="evidence" value="ECO:0007669"/>
    <property type="project" value="TreeGrafter"/>
</dbReference>
<dbReference type="EMBL" id="JAAAIL010000617">
    <property type="protein sequence ID" value="KAG0274350.1"/>
    <property type="molecule type" value="Genomic_DNA"/>
</dbReference>
<feature type="region of interest" description="Disordered" evidence="3">
    <location>
        <begin position="685"/>
        <end position="764"/>
    </location>
</feature>
<dbReference type="InterPro" id="IPR006887">
    <property type="entry name" value="P4R3-like_central_dom"/>
</dbReference>
<comment type="caution">
    <text evidence="5">The sequence shown here is derived from an EMBL/GenBank/DDBJ whole genome shotgun (WGS) entry which is preliminary data.</text>
</comment>
<dbReference type="GO" id="GO:0072542">
    <property type="term" value="F:protein phosphatase activator activity"/>
    <property type="evidence" value="ECO:0007669"/>
    <property type="project" value="TreeGrafter"/>
</dbReference>
<organism evidence="5 6">
    <name type="scientific">Linnemannia exigua</name>
    <dbReference type="NCBI Taxonomy" id="604196"/>
    <lineage>
        <taxon>Eukaryota</taxon>
        <taxon>Fungi</taxon>
        <taxon>Fungi incertae sedis</taxon>
        <taxon>Mucoromycota</taxon>
        <taxon>Mortierellomycotina</taxon>
        <taxon>Mortierellomycetes</taxon>
        <taxon>Mortierellales</taxon>
        <taxon>Mortierellaceae</taxon>
        <taxon>Linnemannia</taxon>
    </lineage>
</organism>
<evidence type="ECO:0000313" key="5">
    <source>
        <dbReference type="EMBL" id="KAG0274350.1"/>
    </source>
</evidence>
<feature type="region of interest" description="Disordered" evidence="3">
    <location>
        <begin position="783"/>
        <end position="831"/>
    </location>
</feature>
<name>A0AAD4DEA2_9FUNG</name>
<feature type="compositionally biased region" description="Polar residues" evidence="3">
    <location>
        <begin position="704"/>
        <end position="717"/>
    </location>
</feature>
<proteinExistence type="predicted"/>
<dbReference type="GO" id="GO:0005654">
    <property type="term" value="C:nucleoplasm"/>
    <property type="evidence" value="ECO:0007669"/>
    <property type="project" value="TreeGrafter"/>
</dbReference>
<feature type="region of interest" description="Disordered" evidence="3">
    <location>
        <begin position="627"/>
        <end position="665"/>
    </location>
</feature>
<feature type="compositionally biased region" description="Gly residues" evidence="3">
    <location>
        <begin position="637"/>
        <end position="647"/>
    </location>
</feature>
<dbReference type="GO" id="GO:0006974">
    <property type="term" value="P:DNA damage response"/>
    <property type="evidence" value="ECO:0007669"/>
    <property type="project" value="TreeGrafter"/>
</dbReference>
<feature type="domain" description="Serine/threonine-protein phosphatase 4 regulatory subunit 3-like central" evidence="4">
    <location>
        <begin position="69"/>
        <end position="553"/>
    </location>
</feature>
<keyword evidence="6" id="KW-1185">Reference proteome</keyword>
<dbReference type="AlphaFoldDB" id="A0AAD4DEA2"/>
<accession>A0AAD4DEA2</accession>
<feature type="region of interest" description="Disordered" evidence="3">
    <location>
        <begin position="561"/>
        <end position="587"/>
    </location>
</feature>
<dbReference type="PANTHER" id="PTHR23318">
    <property type="entry name" value="ATP SYNTHASE GAMMA-RELATED"/>
    <property type="match status" value="1"/>
</dbReference>
<reference evidence="5" key="1">
    <citation type="journal article" date="2020" name="Fungal Divers.">
        <title>Resolving the Mortierellaceae phylogeny through synthesis of multi-gene phylogenetics and phylogenomics.</title>
        <authorList>
            <person name="Vandepol N."/>
            <person name="Liber J."/>
            <person name="Desiro A."/>
            <person name="Na H."/>
            <person name="Kennedy M."/>
            <person name="Barry K."/>
            <person name="Grigoriev I.V."/>
            <person name="Miller A.N."/>
            <person name="O'Donnell K."/>
            <person name="Stajich J.E."/>
            <person name="Bonito G."/>
        </authorList>
    </citation>
    <scope>NUCLEOTIDE SEQUENCE</scope>
    <source>
        <strain evidence="5">NRRL 28262</strain>
    </source>
</reference>
<dbReference type="InterPro" id="IPR051137">
    <property type="entry name" value="PP4R3-like"/>
</dbReference>
<evidence type="ECO:0000259" key="4">
    <source>
        <dbReference type="Pfam" id="PF04802"/>
    </source>
</evidence>
<dbReference type="Proteomes" id="UP001194580">
    <property type="component" value="Unassembled WGS sequence"/>
</dbReference>
<dbReference type="PANTHER" id="PTHR23318:SF0">
    <property type="entry name" value="SERINE_THREONINE-PROTEIN PHOSPHATASE 4 REGULATORY SUBUNIT 3"/>
    <property type="match status" value="1"/>
</dbReference>
<feature type="compositionally biased region" description="Basic and acidic residues" evidence="3">
    <location>
        <begin position="685"/>
        <end position="703"/>
    </location>
</feature>
<gene>
    <name evidence="5" type="primary">PSY2_4</name>
    <name evidence="5" type="ORF">BGZ95_009884</name>
</gene>
<dbReference type="SUPFAM" id="SSF48371">
    <property type="entry name" value="ARM repeat"/>
    <property type="match status" value="1"/>
</dbReference>
<evidence type="ECO:0000256" key="1">
    <source>
        <dbReference type="ARBA" id="ARBA00004123"/>
    </source>
</evidence>
<keyword evidence="2" id="KW-0539">Nucleus</keyword>
<protein>
    <submittedName>
        <fullName evidence="5">Platinum sensitivity protein</fullName>
    </submittedName>
</protein>
<comment type="subcellular location">
    <subcellularLocation>
        <location evidence="1">Nucleus</location>
    </subcellularLocation>
</comment>